<dbReference type="PRINTS" id="PR00069">
    <property type="entry name" value="ALDKETRDTASE"/>
</dbReference>
<dbReference type="PIRSF" id="PIRSF000097">
    <property type="entry name" value="AKR"/>
    <property type="match status" value="1"/>
</dbReference>
<feature type="active site" description="Proton donor" evidence="1">
    <location>
        <position position="52"/>
    </location>
</feature>
<dbReference type="InterPro" id="IPR036812">
    <property type="entry name" value="NAD(P)_OxRdtase_dom_sf"/>
</dbReference>
<dbReference type="CDD" id="cd19138">
    <property type="entry name" value="AKR_YeaE"/>
    <property type="match status" value="1"/>
</dbReference>
<dbReference type="PANTHER" id="PTHR43638">
    <property type="entry name" value="OXIDOREDUCTASE, ALDO/KETO REDUCTASE FAMILY PROTEIN"/>
    <property type="match status" value="1"/>
</dbReference>
<evidence type="ECO:0000256" key="3">
    <source>
        <dbReference type="PIRSR" id="PIRSR000097-3"/>
    </source>
</evidence>
<organism evidence="5 6">
    <name type="scientific">Enterobacillus tribolii</name>
    <dbReference type="NCBI Taxonomy" id="1487935"/>
    <lineage>
        <taxon>Bacteria</taxon>
        <taxon>Pseudomonadati</taxon>
        <taxon>Pseudomonadota</taxon>
        <taxon>Gammaproteobacteria</taxon>
        <taxon>Enterobacterales</taxon>
        <taxon>Hafniaceae</taxon>
        <taxon>Enterobacillus</taxon>
    </lineage>
</organism>
<reference evidence="5 6" key="1">
    <citation type="submission" date="2018-07" db="EMBL/GenBank/DDBJ databases">
        <title>Genomic Encyclopedia of Type Strains, Phase IV (KMG-IV): sequencing the most valuable type-strain genomes for metagenomic binning, comparative biology and taxonomic classification.</title>
        <authorList>
            <person name="Goeker M."/>
        </authorList>
    </citation>
    <scope>NUCLEOTIDE SEQUENCE [LARGE SCALE GENOMIC DNA]</scope>
    <source>
        <strain evidence="5 6">DSM 103736</strain>
    </source>
</reference>
<gene>
    <name evidence="5" type="ORF">C8D90_103296</name>
</gene>
<name>A0A370QVF9_9GAMM</name>
<evidence type="ECO:0000259" key="4">
    <source>
        <dbReference type="Pfam" id="PF00248"/>
    </source>
</evidence>
<dbReference type="SUPFAM" id="SSF51430">
    <property type="entry name" value="NAD(P)-linked oxidoreductase"/>
    <property type="match status" value="1"/>
</dbReference>
<keyword evidence="6" id="KW-1185">Reference proteome</keyword>
<protein>
    <submittedName>
        <fullName evidence="5">Diketogulonate reductase-like aldo/keto reductase</fullName>
    </submittedName>
</protein>
<feature type="domain" description="NADP-dependent oxidoreductase" evidence="4">
    <location>
        <begin position="13"/>
        <end position="264"/>
    </location>
</feature>
<evidence type="ECO:0000313" key="5">
    <source>
        <dbReference type="EMBL" id="RDK92903.1"/>
    </source>
</evidence>
<evidence type="ECO:0000313" key="6">
    <source>
        <dbReference type="Proteomes" id="UP000254848"/>
    </source>
</evidence>
<dbReference type="GO" id="GO:0016491">
    <property type="term" value="F:oxidoreductase activity"/>
    <property type="evidence" value="ECO:0007669"/>
    <property type="project" value="InterPro"/>
</dbReference>
<dbReference type="Gene3D" id="3.20.20.100">
    <property type="entry name" value="NADP-dependent oxidoreductase domain"/>
    <property type="match status" value="1"/>
</dbReference>
<dbReference type="Pfam" id="PF00248">
    <property type="entry name" value="Aldo_ket_red"/>
    <property type="match status" value="1"/>
</dbReference>
<accession>A0A370QVF9</accession>
<evidence type="ECO:0000256" key="1">
    <source>
        <dbReference type="PIRSR" id="PIRSR000097-1"/>
    </source>
</evidence>
<dbReference type="InterPro" id="IPR023210">
    <property type="entry name" value="NADP_OxRdtase_dom"/>
</dbReference>
<dbReference type="InterPro" id="IPR020471">
    <property type="entry name" value="AKR"/>
</dbReference>
<evidence type="ECO:0000256" key="2">
    <source>
        <dbReference type="PIRSR" id="PIRSR000097-2"/>
    </source>
</evidence>
<dbReference type="RefSeq" id="WP_115458194.1">
    <property type="nucleotide sequence ID" value="NZ_QRAP01000003.1"/>
</dbReference>
<dbReference type="PANTHER" id="PTHR43638:SF3">
    <property type="entry name" value="ALDEHYDE REDUCTASE"/>
    <property type="match status" value="1"/>
</dbReference>
<dbReference type="EMBL" id="QRAP01000003">
    <property type="protein sequence ID" value="RDK92903.1"/>
    <property type="molecule type" value="Genomic_DNA"/>
</dbReference>
<proteinExistence type="predicted"/>
<dbReference type="OrthoDB" id="9772407at2"/>
<dbReference type="Proteomes" id="UP000254848">
    <property type="component" value="Unassembled WGS sequence"/>
</dbReference>
<feature type="binding site" evidence="2">
    <location>
        <position position="110"/>
    </location>
    <ligand>
        <name>substrate</name>
    </ligand>
</feature>
<sequence>MQTVTLAGQEVPAIGMGSWHLGVGRRSGQEEIAALQAGLDAGLKLIDTAEMYGDGTSETLIGQAIRRRRDAVFLVSKVYPFHAGGKALEQACNASLARLGVEYLDLYLLHWPGSVPLEETLAGFERLQSAGKIRAWGISNFDTDEMETVLALKGGEQCATNQVLYHPASRGIEYDLLPACRRHHMPVMAYAPLGSGNRLLKHPLLTEIGDACGVSAATVALAWAIRRQGEVIAIPESGDVKHTLANAAACRLTLDEQMLAQIDRAFPAPARKMPLDIL</sequence>
<feature type="site" description="Lowers pKa of active site Tyr" evidence="3">
    <location>
        <position position="77"/>
    </location>
</feature>
<comment type="caution">
    <text evidence="5">The sequence shown here is derived from an EMBL/GenBank/DDBJ whole genome shotgun (WGS) entry which is preliminary data.</text>
</comment>
<dbReference type="AlphaFoldDB" id="A0A370QVF9"/>